<dbReference type="CDD" id="cd06550">
    <property type="entry name" value="TM_ABC_iron-siderophores_like"/>
    <property type="match status" value="1"/>
</dbReference>
<dbReference type="GO" id="GO:0005886">
    <property type="term" value="C:plasma membrane"/>
    <property type="evidence" value="ECO:0007669"/>
    <property type="project" value="UniProtKB-SubCell"/>
</dbReference>
<name>A0A9D9GXL7_9BACT</name>
<keyword evidence="7 8" id="KW-0472">Membrane</keyword>
<dbReference type="InterPro" id="IPR000522">
    <property type="entry name" value="ABC_transptr_permease_BtuC"/>
</dbReference>
<keyword evidence="6 8" id="KW-1133">Transmembrane helix</keyword>
<evidence type="ECO:0000313" key="10">
    <source>
        <dbReference type="Proteomes" id="UP000823635"/>
    </source>
</evidence>
<comment type="caution">
    <text evidence="9">The sequence shown here is derived from an EMBL/GenBank/DDBJ whole genome shotgun (WGS) entry which is preliminary data.</text>
</comment>
<evidence type="ECO:0000256" key="4">
    <source>
        <dbReference type="ARBA" id="ARBA00022475"/>
    </source>
</evidence>
<feature type="transmembrane region" description="Helical" evidence="8">
    <location>
        <begin position="96"/>
        <end position="120"/>
    </location>
</feature>
<evidence type="ECO:0000313" key="9">
    <source>
        <dbReference type="EMBL" id="MBO8428524.1"/>
    </source>
</evidence>
<evidence type="ECO:0000256" key="7">
    <source>
        <dbReference type="ARBA" id="ARBA00023136"/>
    </source>
</evidence>
<comment type="similarity">
    <text evidence="2">Belongs to the binding-protein-dependent transport system permease family. FecCD subfamily.</text>
</comment>
<evidence type="ECO:0000256" key="1">
    <source>
        <dbReference type="ARBA" id="ARBA00004651"/>
    </source>
</evidence>
<feature type="transmembrane region" description="Helical" evidence="8">
    <location>
        <begin position="160"/>
        <end position="181"/>
    </location>
</feature>
<dbReference type="InterPro" id="IPR037294">
    <property type="entry name" value="ABC_BtuC-like"/>
</dbReference>
<gene>
    <name evidence="9" type="ORF">IAC68_01130</name>
</gene>
<feature type="transmembrane region" description="Helical" evidence="8">
    <location>
        <begin position="251"/>
        <end position="279"/>
    </location>
</feature>
<feature type="transmembrane region" description="Helical" evidence="8">
    <location>
        <begin position="67"/>
        <end position="84"/>
    </location>
</feature>
<dbReference type="GO" id="GO:0033214">
    <property type="term" value="P:siderophore-iron import into cell"/>
    <property type="evidence" value="ECO:0007669"/>
    <property type="project" value="TreeGrafter"/>
</dbReference>
<comment type="subcellular location">
    <subcellularLocation>
        <location evidence="1">Cell membrane</location>
        <topology evidence="1">Multi-pass membrane protein</topology>
    </subcellularLocation>
</comment>
<dbReference type="Gene3D" id="1.10.3470.10">
    <property type="entry name" value="ABC transporter involved in vitamin B12 uptake, BtuC"/>
    <property type="match status" value="1"/>
</dbReference>
<feature type="transmembrane region" description="Helical" evidence="8">
    <location>
        <begin position="126"/>
        <end position="148"/>
    </location>
</feature>
<organism evidence="9 10">
    <name type="scientific">Candidatus Egerieousia excrementavium</name>
    <dbReference type="NCBI Taxonomy" id="2840778"/>
    <lineage>
        <taxon>Bacteria</taxon>
        <taxon>Pseudomonadati</taxon>
        <taxon>Bacteroidota</taxon>
        <taxon>Bacteroidia</taxon>
        <taxon>Bacteroidales</taxon>
        <taxon>Candidatus Egerieousia</taxon>
    </lineage>
</organism>
<dbReference type="PANTHER" id="PTHR30472:SF41">
    <property type="entry name" value="TRANSPORT SYSTEM PERMEASE PROTEIN"/>
    <property type="match status" value="1"/>
</dbReference>
<dbReference type="Proteomes" id="UP000823635">
    <property type="component" value="Unassembled WGS sequence"/>
</dbReference>
<keyword evidence="3" id="KW-0813">Transport</keyword>
<dbReference type="GO" id="GO:0022857">
    <property type="term" value="F:transmembrane transporter activity"/>
    <property type="evidence" value="ECO:0007669"/>
    <property type="project" value="InterPro"/>
</dbReference>
<evidence type="ECO:0000256" key="8">
    <source>
        <dbReference type="SAM" id="Phobius"/>
    </source>
</evidence>
<dbReference type="SUPFAM" id="SSF81345">
    <property type="entry name" value="ABC transporter involved in vitamin B12 uptake, BtuC"/>
    <property type="match status" value="1"/>
</dbReference>
<dbReference type="Pfam" id="PF01032">
    <property type="entry name" value="FecCD"/>
    <property type="match status" value="1"/>
</dbReference>
<sequence>MKKRRKYFIIPIIILLVFFVCDNIFGGVTIPVKKIFLALFSGPDTALPQTEHSFIKDIICNFRLPKATTALLAGVGLSLCGIQMQTLFRNPLADPYILGVSASSGLGVAIFVMGGSALGINLNSAAFQTFGIAGAAMAGAILLLLLILALSERLKDNLSLLIFGVMISSIASALINLLQYASSESALKMYVVWTLGSFSGLKSGQLLILTLLSVAGIALSVYNIKDLNAIMLGEQYANAAGINTKRIKVRIIVATTLLAGGITAFCGPIGFIGIAVPHIARLIYKDADHRVLVPASAILGGGMMLIADTLSQLPGSGSVIPINTMAALLGIPVIFAIIIKNRA</sequence>
<keyword evidence="4" id="KW-1003">Cell membrane</keyword>
<feature type="transmembrane region" description="Helical" evidence="8">
    <location>
        <begin position="201"/>
        <end position="222"/>
    </location>
</feature>
<evidence type="ECO:0000256" key="6">
    <source>
        <dbReference type="ARBA" id="ARBA00022989"/>
    </source>
</evidence>
<reference evidence="9" key="1">
    <citation type="submission" date="2020-10" db="EMBL/GenBank/DDBJ databases">
        <authorList>
            <person name="Gilroy R."/>
        </authorList>
    </citation>
    <scope>NUCLEOTIDE SEQUENCE</scope>
    <source>
        <strain evidence="9">15467</strain>
    </source>
</reference>
<keyword evidence="5 8" id="KW-0812">Transmembrane</keyword>
<proteinExistence type="inferred from homology"/>
<accession>A0A9D9GXL7</accession>
<evidence type="ECO:0000256" key="5">
    <source>
        <dbReference type="ARBA" id="ARBA00022692"/>
    </source>
</evidence>
<dbReference type="EMBL" id="JADINB010000026">
    <property type="protein sequence ID" value="MBO8428524.1"/>
    <property type="molecule type" value="Genomic_DNA"/>
</dbReference>
<dbReference type="AlphaFoldDB" id="A0A9D9GXL7"/>
<dbReference type="PANTHER" id="PTHR30472">
    <property type="entry name" value="FERRIC ENTEROBACTIN TRANSPORT SYSTEM PERMEASE PROTEIN"/>
    <property type="match status" value="1"/>
</dbReference>
<evidence type="ECO:0000256" key="3">
    <source>
        <dbReference type="ARBA" id="ARBA00022448"/>
    </source>
</evidence>
<protein>
    <submittedName>
        <fullName evidence="9">Iron ABC transporter permease</fullName>
    </submittedName>
</protein>
<feature type="transmembrane region" description="Helical" evidence="8">
    <location>
        <begin position="7"/>
        <end position="30"/>
    </location>
</feature>
<feature type="transmembrane region" description="Helical" evidence="8">
    <location>
        <begin position="319"/>
        <end position="339"/>
    </location>
</feature>
<evidence type="ECO:0000256" key="2">
    <source>
        <dbReference type="ARBA" id="ARBA00007935"/>
    </source>
</evidence>
<reference evidence="9" key="2">
    <citation type="journal article" date="2021" name="PeerJ">
        <title>Extensive microbial diversity within the chicken gut microbiome revealed by metagenomics and culture.</title>
        <authorList>
            <person name="Gilroy R."/>
            <person name="Ravi A."/>
            <person name="Getino M."/>
            <person name="Pursley I."/>
            <person name="Horton D.L."/>
            <person name="Alikhan N.F."/>
            <person name="Baker D."/>
            <person name="Gharbi K."/>
            <person name="Hall N."/>
            <person name="Watson M."/>
            <person name="Adriaenssens E.M."/>
            <person name="Foster-Nyarko E."/>
            <person name="Jarju S."/>
            <person name="Secka A."/>
            <person name="Antonio M."/>
            <person name="Oren A."/>
            <person name="Chaudhuri R.R."/>
            <person name="La Ragione R."/>
            <person name="Hildebrand F."/>
            <person name="Pallen M.J."/>
        </authorList>
    </citation>
    <scope>NUCLEOTIDE SEQUENCE</scope>
    <source>
        <strain evidence="9">15467</strain>
    </source>
</reference>